<dbReference type="Proteomes" id="UP001359886">
    <property type="component" value="Unassembled WGS sequence"/>
</dbReference>
<gene>
    <name evidence="4" type="ORF">V3330_12410</name>
</gene>
<keyword evidence="1" id="KW-0175">Coiled coil</keyword>
<feature type="coiled-coil region" evidence="1">
    <location>
        <begin position="25"/>
        <end position="52"/>
    </location>
</feature>
<keyword evidence="3" id="KW-0732">Signal</keyword>
<dbReference type="RefSeq" id="WP_354695754.1">
    <property type="nucleotide sequence ID" value="NZ_JAZHOG010000008.1"/>
</dbReference>
<evidence type="ECO:0000256" key="1">
    <source>
        <dbReference type="SAM" id="Coils"/>
    </source>
</evidence>
<dbReference type="EMBL" id="JAZHOG010000008">
    <property type="protein sequence ID" value="MEJ8568430.1"/>
    <property type="molecule type" value="Genomic_DNA"/>
</dbReference>
<dbReference type="PROSITE" id="PS51257">
    <property type="entry name" value="PROKAR_LIPOPROTEIN"/>
    <property type="match status" value="1"/>
</dbReference>
<organism evidence="4 5">
    <name type="scientific">Elongatibacter sediminis</name>
    <dbReference type="NCBI Taxonomy" id="3119006"/>
    <lineage>
        <taxon>Bacteria</taxon>
        <taxon>Pseudomonadati</taxon>
        <taxon>Pseudomonadota</taxon>
        <taxon>Gammaproteobacteria</taxon>
        <taxon>Chromatiales</taxon>
        <taxon>Wenzhouxiangellaceae</taxon>
        <taxon>Elongatibacter</taxon>
    </lineage>
</organism>
<dbReference type="Pfam" id="PF16930">
    <property type="entry name" value="Porin_5"/>
    <property type="match status" value="2"/>
</dbReference>
<evidence type="ECO:0000313" key="4">
    <source>
        <dbReference type="EMBL" id="MEJ8568430.1"/>
    </source>
</evidence>
<dbReference type="InterPro" id="IPR032638">
    <property type="entry name" value="Porin_5"/>
</dbReference>
<protein>
    <submittedName>
        <fullName evidence="4">Porin</fullName>
    </submittedName>
</protein>
<feature type="chain" id="PRO_5043533054" evidence="3">
    <location>
        <begin position="26"/>
        <end position="441"/>
    </location>
</feature>
<feature type="region of interest" description="Disordered" evidence="2">
    <location>
        <begin position="53"/>
        <end position="84"/>
    </location>
</feature>
<comment type="caution">
    <text evidence="4">The sequence shown here is derived from an EMBL/GenBank/DDBJ whole genome shotgun (WGS) entry which is preliminary data.</text>
</comment>
<evidence type="ECO:0000256" key="2">
    <source>
        <dbReference type="SAM" id="MobiDB-lite"/>
    </source>
</evidence>
<keyword evidence="5" id="KW-1185">Reference proteome</keyword>
<feature type="signal peptide" evidence="3">
    <location>
        <begin position="1"/>
        <end position="25"/>
    </location>
</feature>
<accession>A0AAW9RJ94</accession>
<reference evidence="4 5" key="1">
    <citation type="submission" date="2024-02" db="EMBL/GenBank/DDBJ databases">
        <title>A novel Wenzhouxiangellaceae bacterium, isolated from coastal sediments.</title>
        <authorList>
            <person name="Du Z.-J."/>
            <person name="Ye Y.-Q."/>
            <person name="Zhang X.-Y."/>
        </authorList>
    </citation>
    <scope>NUCLEOTIDE SEQUENCE [LARGE SCALE GENOMIC DNA]</scope>
    <source>
        <strain evidence="4 5">CH-27</strain>
    </source>
</reference>
<evidence type="ECO:0000313" key="5">
    <source>
        <dbReference type="Proteomes" id="UP001359886"/>
    </source>
</evidence>
<dbReference type="AlphaFoldDB" id="A0AAW9RJ94"/>
<dbReference type="SUPFAM" id="SSF56935">
    <property type="entry name" value="Porins"/>
    <property type="match status" value="1"/>
</dbReference>
<proteinExistence type="predicted"/>
<name>A0AAW9RJ94_9GAMM</name>
<evidence type="ECO:0000256" key="3">
    <source>
        <dbReference type="SAM" id="SignalP"/>
    </source>
</evidence>
<sequence>MKHLATPLGWLLASILSCAPALALADTGQSEIQLLREQIRALSARLDALEQGTNRNTAAPATRVRAAHDTASGSADDAPGSDLADLDHRIDQAVEARVADRLEALAWAERIRWSGDFRYRYENIDRQGQDERNRNRIRARAALQARVSDTVRVGLGLASGSQDPVSTNQTLGMAGSHKSLNIDLAYFEWTGLTNTAIFGGKYKNPLKRVGSSALVWDGDWRPEGFAAAYEDGSVFAYGLGTWLESDSASGQQEFSYLLQGGTRLRLGNKAELMLGAGYYAVDAADKGSFFGDGDFFGNSFDAATQSYRYDYRMVEAFAELTLSTFDRPLTLFGDYVTNLDADDEDSGYSLGFEYGEAKTPGAWSVGYLYKKLEADAVLGLLADSDFGRGGTDAKGHVLSGAYAIQDRWIFELTYFINKTGLASGDPQDQDRLQLNLNFKYR</sequence>